<name>A0A8X7NFI6_CANPA</name>
<dbReference type="EMBL" id="JABWAB010000013">
    <property type="protein sequence ID" value="KAF6042969.1"/>
    <property type="molecule type" value="Genomic_DNA"/>
</dbReference>
<comment type="similarity">
    <text evidence="1">Belongs to the carnosine N-methyltransferase family.</text>
</comment>
<evidence type="ECO:0000256" key="1">
    <source>
        <dbReference type="ARBA" id="ARBA00010086"/>
    </source>
</evidence>
<dbReference type="InterPro" id="IPR029063">
    <property type="entry name" value="SAM-dependent_MTases_sf"/>
</dbReference>
<dbReference type="EC" id="2.1.1.22" evidence="2"/>
<dbReference type="Pfam" id="PF07942">
    <property type="entry name" value="CARME"/>
    <property type="match status" value="1"/>
</dbReference>
<evidence type="ECO:0000313" key="6">
    <source>
        <dbReference type="EMBL" id="KAF6042969.1"/>
    </source>
</evidence>
<keyword evidence="3" id="KW-0489">Methyltransferase</keyword>
<dbReference type="AlphaFoldDB" id="A0A8X7NFI6"/>
<dbReference type="PANTHER" id="PTHR12303:SF6">
    <property type="entry name" value="CARNOSINE N-METHYLTRANSFERASE"/>
    <property type="match status" value="1"/>
</dbReference>
<dbReference type="InterPro" id="IPR012901">
    <property type="entry name" value="CARME"/>
</dbReference>
<dbReference type="OrthoDB" id="978at2759"/>
<protein>
    <recommendedName>
        <fullName evidence="2">carnosine N-methyltransferase</fullName>
        <ecNumber evidence="2">2.1.1.22</ecNumber>
    </recommendedName>
</protein>
<dbReference type="SMART" id="SM01296">
    <property type="entry name" value="N2227"/>
    <property type="match status" value="1"/>
</dbReference>
<reference evidence="6" key="1">
    <citation type="submission" date="2020-03" db="EMBL/GenBank/DDBJ databases">
        <title>FDA dAtabase for Regulatory Grade micrObial Sequences (FDA-ARGOS): Supporting development and validation of Infectious Disease Dx tests.</title>
        <authorList>
            <person name="Campos J."/>
            <person name="Goldberg B."/>
            <person name="Tallon L."/>
            <person name="Sadzewicz L."/>
            <person name="Vavikolanu K."/>
            <person name="Mehta A."/>
            <person name="Aluvathingal J."/>
            <person name="Nadendla S."/>
            <person name="Nandy P."/>
            <person name="Geyer C."/>
            <person name="Yan Y."/>
            <person name="Sichtig H."/>
        </authorList>
    </citation>
    <scope>NUCLEOTIDE SEQUENCE [LARGE SCALE GENOMIC DNA]</scope>
    <source>
        <strain evidence="6">FDAARGOS_652</strain>
    </source>
</reference>
<keyword evidence="4" id="KW-0808">Transferase</keyword>
<dbReference type="GO" id="GO:0030735">
    <property type="term" value="F:carnosine N-methyltransferase activity"/>
    <property type="evidence" value="ECO:0007669"/>
    <property type="project" value="UniProtKB-EC"/>
</dbReference>
<evidence type="ECO:0000256" key="4">
    <source>
        <dbReference type="ARBA" id="ARBA00022679"/>
    </source>
</evidence>
<dbReference type="SUPFAM" id="SSF53335">
    <property type="entry name" value="S-adenosyl-L-methionine-dependent methyltransferases"/>
    <property type="match status" value="1"/>
</dbReference>
<keyword evidence="5" id="KW-0949">S-adenosyl-L-methionine</keyword>
<dbReference type="PANTHER" id="PTHR12303">
    <property type="entry name" value="CARNOSINE N-METHYLTRANSFERASE"/>
    <property type="match status" value="1"/>
</dbReference>
<proteinExistence type="inferred from homology"/>
<evidence type="ECO:0000256" key="2">
    <source>
        <dbReference type="ARBA" id="ARBA00012003"/>
    </source>
</evidence>
<dbReference type="GO" id="GO:0032259">
    <property type="term" value="P:methylation"/>
    <property type="evidence" value="ECO:0007669"/>
    <property type="project" value="UniProtKB-KW"/>
</dbReference>
<evidence type="ECO:0000313" key="7">
    <source>
        <dbReference type="Proteomes" id="UP000590412"/>
    </source>
</evidence>
<evidence type="ECO:0000256" key="5">
    <source>
        <dbReference type="ARBA" id="ARBA00022691"/>
    </source>
</evidence>
<evidence type="ECO:0000256" key="3">
    <source>
        <dbReference type="ARBA" id="ARBA00022603"/>
    </source>
</evidence>
<organism evidence="6 7">
    <name type="scientific">Candida parapsilosis</name>
    <name type="common">Yeast</name>
    <dbReference type="NCBI Taxonomy" id="5480"/>
    <lineage>
        <taxon>Eukaryota</taxon>
        <taxon>Fungi</taxon>
        <taxon>Dikarya</taxon>
        <taxon>Ascomycota</taxon>
        <taxon>Saccharomycotina</taxon>
        <taxon>Pichiomycetes</taxon>
        <taxon>Debaryomycetaceae</taxon>
        <taxon>Candida/Lodderomyces clade</taxon>
        <taxon>Candida</taxon>
    </lineage>
</organism>
<sequence>MSDQEVEADEYQAVTSVLSSFYNFHTFETNQLINSRIQRFATLSIQDQQLIPWFEQHTQFLQQCIDINRDFCQTLAEKIGQDWGIKVSPSDWVEASHKQFQQTEQTMVKLMRDWSDQGGEERPIGQRLIIAELCKLYQNELERSKTKILVPGCGSGRLVFELVMHGFWTQGNDSSYHALFASGFILNHCQFPHNYSIFPFLASSATSSSKRQNQIRPVTVPDVSPTAHIISAMGREQEKEASLRIHYDELMSITAGSFIELYGVGPSDVNFASQKLRSQSQGEFGVVVTEFSLDAASGNVIDYIRTINNVLKQGGKWINFGPLSLQNGPSDGLNLTRDDLFELVTKLGFEFTVKESGIESTYCGDIKLLQSTVYKCDFWVCTKIDNL</sequence>
<gene>
    <name evidence="6" type="ORF">FOB60_005723</name>
</gene>
<accession>A0A8X7NFI6</accession>
<comment type="caution">
    <text evidence="6">The sequence shown here is derived from an EMBL/GenBank/DDBJ whole genome shotgun (WGS) entry which is preliminary data.</text>
</comment>
<dbReference type="Proteomes" id="UP000590412">
    <property type="component" value="Unassembled WGS sequence"/>
</dbReference>